<evidence type="ECO:0000313" key="2">
    <source>
        <dbReference type="Proteomes" id="UP000314294"/>
    </source>
</evidence>
<keyword evidence="2" id="KW-1185">Reference proteome</keyword>
<organism evidence="1 2">
    <name type="scientific">Liparis tanakae</name>
    <name type="common">Tanaka's snailfish</name>
    <dbReference type="NCBI Taxonomy" id="230148"/>
    <lineage>
        <taxon>Eukaryota</taxon>
        <taxon>Metazoa</taxon>
        <taxon>Chordata</taxon>
        <taxon>Craniata</taxon>
        <taxon>Vertebrata</taxon>
        <taxon>Euteleostomi</taxon>
        <taxon>Actinopterygii</taxon>
        <taxon>Neopterygii</taxon>
        <taxon>Teleostei</taxon>
        <taxon>Neoteleostei</taxon>
        <taxon>Acanthomorphata</taxon>
        <taxon>Eupercaria</taxon>
        <taxon>Perciformes</taxon>
        <taxon>Cottioidei</taxon>
        <taxon>Cottales</taxon>
        <taxon>Liparidae</taxon>
        <taxon>Liparis</taxon>
    </lineage>
</organism>
<sequence>MRRGGRGGEGSYQMNVELVGKASAHIHLTVSNGAAGVFSPPRELSYGPGCSGPMACCVDLVPYAQRVVRVVGAAAMTGTAMANTEPDPPRRWHAGLRLDCSTQLPLNLGLHGPVVRHG</sequence>
<dbReference type="EMBL" id="SRLO01000166">
    <property type="protein sequence ID" value="TNN70206.1"/>
    <property type="molecule type" value="Genomic_DNA"/>
</dbReference>
<reference evidence="1 2" key="1">
    <citation type="submission" date="2019-03" db="EMBL/GenBank/DDBJ databases">
        <title>First draft genome of Liparis tanakae, snailfish: a comprehensive survey of snailfish specific genes.</title>
        <authorList>
            <person name="Kim W."/>
            <person name="Song I."/>
            <person name="Jeong J.-H."/>
            <person name="Kim D."/>
            <person name="Kim S."/>
            <person name="Ryu S."/>
            <person name="Song J.Y."/>
            <person name="Lee S.K."/>
        </authorList>
    </citation>
    <scope>NUCLEOTIDE SEQUENCE [LARGE SCALE GENOMIC DNA]</scope>
    <source>
        <tissue evidence="1">Muscle</tissue>
    </source>
</reference>
<protein>
    <submittedName>
        <fullName evidence="1">Uncharacterized protein</fullName>
    </submittedName>
</protein>
<comment type="caution">
    <text evidence="1">The sequence shown here is derived from an EMBL/GenBank/DDBJ whole genome shotgun (WGS) entry which is preliminary data.</text>
</comment>
<proteinExistence type="predicted"/>
<gene>
    <name evidence="1" type="ORF">EYF80_019577</name>
</gene>
<name>A0A4Z2HWH8_9TELE</name>
<evidence type="ECO:0000313" key="1">
    <source>
        <dbReference type="EMBL" id="TNN70206.1"/>
    </source>
</evidence>
<dbReference type="Proteomes" id="UP000314294">
    <property type="component" value="Unassembled WGS sequence"/>
</dbReference>
<accession>A0A4Z2HWH8</accession>
<dbReference type="AlphaFoldDB" id="A0A4Z2HWH8"/>